<evidence type="ECO:0000313" key="4">
    <source>
        <dbReference type="Proteomes" id="UP001620295"/>
    </source>
</evidence>
<name>A0ABW8LGP5_9ACTN</name>
<dbReference type="EMBL" id="JBJDQH010000001">
    <property type="protein sequence ID" value="MFK4264165.1"/>
    <property type="molecule type" value="Genomic_DNA"/>
</dbReference>
<dbReference type="Pfam" id="PF13546">
    <property type="entry name" value="DDE_5"/>
    <property type="match status" value="1"/>
</dbReference>
<feature type="region of interest" description="Disordered" evidence="1">
    <location>
        <begin position="30"/>
        <end position="52"/>
    </location>
</feature>
<protein>
    <submittedName>
        <fullName evidence="3">Transposase</fullName>
    </submittedName>
</protein>
<dbReference type="InterPro" id="IPR038721">
    <property type="entry name" value="IS701-like_DDE_dom"/>
</dbReference>
<comment type="caution">
    <text evidence="3">The sequence shown here is derived from an EMBL/GenBank/DDBJ whole genome shotgun (WGS) entry which is preliminary data.</text>
</comment>
<sequence>MCSTARYDAPRIAHRLAGLPVEILGRLRSDRVMRRPTPPHVYDPQGGRPPKHASECAFCASATLGDEHVATVTDTRLYGKATANRPRSKRRSSAFAP</sequence>
<feature type="compositionally biased region" description="Basic residues" evidence="1">
    <location>
        <begin position="86"/>
        <end position="97"/>
    </location>
</feature>
<keyword evidence="4" id="KW-1185">Reference proteome</keyword>
<organism evidence="3 4">
    <name type="scientific">Streptomyces milbemycinicus</name>
    <dbReference type="NCBI Taxonomy" id="476552"/>
    <lineage>
        <taxon>Bacteria</taxon>
        <taxon>Bacillati</taxon>
        <taxon>Actinomycetota</taxon>
        <taxon>Actinomycetes</taxon>
        <taxon>Kitasatosporales</taxon>
        <taxon>Streptomycetaceae</taxon>
        <taxon>Streptomyces</taxon>
    </lineage>
</organism>
<dbReference type="RefSeq" id="WP_404745634.1">
    <property type="nucleotide sequence ID" value="NZ_JBJDQH010000001.1"/>
</dbReference>
<evidence type="ECO:0000313" key="3">
    <source>
        <dbReference type="EMBL" id="MFK4264165.1"/>
    </source>
</evidence>
<dbReference type="Proteomes" id="UP001620295">
    <property type="component" value="Unassembled WGS sequence"/>
</dbReference>
<evidence type="ECO:0000259" key="2">
    <source>
        <dbReference type="Pfam" id="PF13546"/>
    </source>
</evidence>
<proteinExistence type="predicted"/>
<feature type="domain" description="Transposase IS701-like DDE" evidence="2">
    <location>
        <begin position="5"/>
        <end position="74"/>
    </location>
</feature>
<accession>A0ABW8LGP5</accession>
<evidence type="ECO:0000256" key="1">
    <source>
        <dbReference type="SAM" id="MobiDB-lite"/>
    </source>
</evidence>
<feature type="region of interest" description="Disordered" evidence="1">
    <location>
        <begin position="75"/>
        <end position="97"/>
    </location>
</feature>
<gene>
    <name evidence="3" type="ORF">ACI2L5_04415</name>
</gene>
<reference evidence="3 4" key="1">
    <citation type="submission" date="2024-11" db="EMBL/GenBank/DDBJ databases">
        <title>The Natural Products Discovery Center: Release of the First 8490 Sequenced Strains for Exploring Actinobacteria Biosynthetic Diversity.</title>
        <authorList>
            <person name="Kalkreuter E."/>
            <person name="Kautsar S.A."/>
            <person name="Yang D."/>
            <person name="Bader C.D."/>
            <person name="Teijaro C.N."/>
            <person name="Fluegel L."/>
            <person name="Davis C.M."/>
            <person name="Simpson J.R."/>
            <person name="Lauterbach L."/>
            <person name="Steele A.D."/>
            <person name="Gui C."/>
            <person name="Meng S."/>
            <person name="Li G."/>
            <person name="Viehrig K."/>
            <person name="Ye F."/>
            <person name="Su P."/>
            <person name="Kiefer A.F."/>
            <person name="Nichols A."/>
            <person name="Cepeda A.J."/>
            <person name="Yan W."/>
            <person name="Fan B."/>
            <person name="Jiang Y."/>
            <person name="Adhikari A."/>
            <person name="Zheng C.-J."/>
            <person name="Schuster L."/>
            <person name="Cowan T.M."/>
            <person name="Smanski M.J."/>
            <person name="Chevrette M.G."/>
            <person name="De Carvalho L.P.S."/>
            <person name="Shen B."/>
        </authorList>
    </citation>
    <scope>NUCLEOTIDE SEQUENCE [LARGE SCALE GENOMIC DNA]</scope>
    <source>
        <strain evidence="3 4">NPDC020863</strain>
    </source>
</reference>